<reference evidence="1" key="1">
    <citation type="journal article" date="2015" name="Nature">
        <title>Complex archaea that bridge the gap between prokaryotes and eukaryotes.</title>
        <authorList>
            <person name="Spang A."/>
            <person name="Saw J.H."/>
            <person name="Jorgensen S.L."/>
            <person name="Zaremba-Niedzwiedzka K."/>
            <person name="Martijn J."/>
            <person name="Lind A.E."/>
            <person name="van Eijk R."/>
            <person name="Schleper C."/>
            <person name="Guy L."/>
            <person name="Ettema T.J."/>
        </authorList>
    </citation>
    <scope>NUCLEOTIDE SEQUENCE</scope>
</reference>
<sequence length="119" mass="12808">MSNKLASLTKNEKDIFTGTLATMAVRSKITIVPNAKAHSDQPDYRVFANGTYEIGAAWKKTSDTTGNDYLSVKMAAPELGAMAIYANVIALDEIGDDGVTHLMLWSAREPQAANNQMAA</sequence>
<proteinExistence type="predicted"/>
<accession>A0A0F9VQI0</accession>
<name>A0A0F9VQI0_9ZZZZ</name>
<dbReference type="InterPro" id="IPR007948">
    <property type="entry name" value="DUF736"/>
</dbReference>
<dbReference type="AlphaFoldDB" id="A0A0F9VQI0"/>
<comment type="caution">
    <text evidence="1">The sequence shown here is derived from an EMBL/GenBank/DDBJ whole genome shotgun (WGS) entry which is preliminary data.</text>
</comment>
<evidence type="ECO:0008006" key="2">
    <source>
        <dbReference type="Google" id="ProtNLM"/>
    </source>
</evidence>
<dbReference type="Pfam" id="PF05284">
    <property type="entry name" value="DUF736"/>
    <property type="match status" value="1"/>
</dbReference>
<protein>
    <recommendedName>
        <fullName evidence="2">DUF736 domain-containing protein</fullName>
    </recommendedName>
</protein>
<organism evidence="1">
    <name type="scientific">marine sediment metagenome</name>
    <dbReference type="NCBI Taxonomy" id="412755"/>
    <lineage>
        <taxon>unclassified sequences</taxon>
        <taxon>metagenomes</taxon>
        <taxon>ecological metagenomes</taxon>
    </lineage>
</organism>
<gene>
    <name evidence="1" type="ORF">LCGC14_0377390</name>
</gene>
<dbReference type="EMBL" id="LAZR01000304">
    <property type="protein sequence ID" value="KKN75741.1"/>
    <property type="molecule type" value="Genomic_DNA"/>
</dbReference>
<evidence type="ECO:0000313" key="1">
    <source>
        <dbReference type="EMBL" id="KKN75741.1"/>
    </source>
</evidence>